<dbReference type="Pfam" id="PF03364">
    <property type="entry name" value="Polyketide_cyc"/>
    <property type="match status" value="1"/>
</dbReference>
<evidence type="ECO:0000313" key="3">
    <source>
        <dbReference type="Proteomes" id="UP001141806"/>
    </source>
</evidence>
<comment type="caution">
    <text evidence="2">The sequence shown here is derived from an EMBL/GenBank/DDBJ whole genome shotgun (WGS) entry which is preliminary data.</text>
</comment>
<dbReference type="Gene3D" id="3.30.530.20">
    <property type="match status" value="1"/>
</dbReference>
<dbReference type="CDD" id="cd08866">
    <property type="entry name" value="SRPBCC_11"/>
    <property type="match status" value="1"/>
</dbReference>
<evidence type="ECO:0000259" key="1">
    <source>
        <dbReference type="Pfam" id="PF03364"/>
    </source>
</evidence>
<protein>
    <recommendedName>
        <fullName evidence="1">Coenzyme Q-binding protein COQ10 START domain-containing protein</fullName>
    </recommendedName>
</protein>
<dbReference type="AlphaFoldDB" id="A0A9Q0KF49"/>
<dbReference type="Proteomes" id="UP001141806">
    <property type="component" value="Unassembled WGS sequence"/>
</dbReference>
<gene>
    <name evidence="2" type="ORF">NE237_016042</name>
</gene>
<dbReference type="InterPro" id="IPR005031">
    <property type="entry name" value="COQ10_START"/>
</dbReference>
<feature type="domain" description="Coenzyme Q-binding protein COQ10 START" evidence="1">
    <location>
        <begin position="121"/>
        <end position="268"/>
    </location>
</feature>
<dbReference type="PANTHER" id="PTHR34060">
    <property type="entry name" value="POLYKETIDE CYCLASE / DEHYDRASE AND LIPID TRANSPORT PROTEIN"/>
    <property type="match status" value="1"/>
</dbReference>
<dbReference type="OrthoDB" id="5732at2759"/>
<sequence length="298" mass="33223">MNAIPLSIVSYRTNSQTQIPVVFLASAFHKCLSPSKTRNLNAFGIRKTLISSPQFLCTLKLKSAPDSSANVNTGSTFLDEPGMSVSSLSTLPRSVLSEDGLDIEIDKLGHNSLRIRSRIAIGASLETIWNILTDYERLADFIPGLAVSQLLEKRENFARILQVGRQNLAFGLKFNAKGVVDCYEKDLENLPFGQRRDIEFKMIEGDFKNFQGKWSIEQVRKQVCTVQTNSGRSEHDSSGEQEFKVETTLSYVVDVEPKLWLPVGLVEGRLCNEIKVNLKCIQKEARKATVIHTDAPAC</sequence>
<dbReference type="PANTHER" id="PTHR34060:SF1">
    <property type="entry name" value="POLYKETIDE CYCLASE _ DEHYDRASE AND LIPID TRANSPORT PROTEIN"/>
    <property type="match status" value="1"/>
</dbReference>
<dbReference type="InterPro" id="IPR023393">
    <property type="entry name" value="START-like_dom_sf"/>
</dbReference>
<dbReference type="SUPFAM" id="SSF55961">
    <property type="entry name" value="Bet v1-like"/>
    <property type="match status" value="1"/>
</dbReference>
<proteinExistence type="predicted"/>
<dbReference type="EMBL" id="JAMYWD010000006">
    <property type="protein sequence ID" value="KAJ4969341.1"/>
    <property type="molecule type" value="Genomic_DNA"/>
</dbReference>
<organism evidence="2 3">
    <name type="scientific">Protea cynaroides</name>
    <dbReference type="NCBI Taxonomy" id="273540"/>
    <lineage>
        <taxon>Eukaryota</taxon>
        <taxon>Viridiplantae</taxon>
        <taxon>Streptophyta</taxon>
        <taxon>Embryophyta</taxon>
        <taxon>Tracheophyta</taxon>
        <taxon>Spermatophyta</taxon>
        <taxon>Magnoliopsida</taxon>
        <taxon>Proteales</taxon>
        <taxon>Proteaceae</taxon>
        <taxon>Protea</taxon>
    </lineage>
</organism>
<name>A0A9Q0KF49_9MAGN</name>
<keyword evidence="3" id="KW-1185">Reference proteome</keyword>
<reference evidence="2" key="1">
    <citation type="journal article" date="2023" name="Plant J.">
        <title>The genome of the king protea, Protea cynaroides.</title>
        <authorList>
            <person name="Chang J."/>
            <person name="Duong T.A."/>
            <person name="Schoeman C."/>
            <person name="Ma X."/>
            <person name="Roodt D."/>
            <person name="Barker N."/>
            <person name="Li Z."/>
            <person name="Van de Peer Y."/>
            <person name="Mizrachi E."/>
        </authorList>
    </citation>
    <scope>NUCLEOTIDE SEQUENCE</scope>
    <source>
        <tissue evidence="2">Young leaves</tissue>
    </source>
</reference>
<evidence type="ECO:0000313" key="2">
    <source>
        <dbReference type="EMBL" id="KAJ4969341.1"/>
    </source>
</evidence>
<accession>A0A9Q0KF49</accession>